<organism evidence="2 3">
    <name type="scientific">Pseudomonas edaphica</name>
    <dbReference type="NCBI Taxonomy" id="2006980"/>
    <lineage>
        <taxon>Bacteria</taxon>
        <taxon>Pseudomonadati</taxon>
        <taxon>Pseudomonadota</taxon>
        <taxon>Gammaproteobacteria</taxon>
        <taxon>Pseudomonadales</taxon>
        <taxon>Pseudomonadaceae</taxon>
        <taxon>Pseudomonas</taxon>
    </lineage>
</organism>
<evidence type="ECO:0000313" key="2">
    <source>
        <dbReference type="EMBL" id="TLG94026.1"/>
    </source>
</evidence>
<dbReference type="RefSeq" id="WP_099548363.1">
    <property type="nucleotide sequence ID" value="NZ_VBVZ01000008.1"/>
</dbReference>
<reference evidence="2 3" key="1">
    <citation type="submission" date="2019-05" db="EMBL/GenBank/DDBJ databases">
        <title>Pseudomonas edaphica sp. nov., isolated from rhizospheric soil of Cistus ladanifer L. in Spain.</title>
        <authorList>
            <person name="Peix A."/>
        </authorList>
    </citation>
    <scope>NUCLEOTIDE SEQUENCE [LARGE SCALE GENOMIC DNA]</scope>
    <source>
        <strain evidence="2 3">RD25</strain>
    </source>
</reference>
<proteinExistence type="predicted"/>
<comment type="caution">
    <text evidence="2">The sequence shown here is derived from an EMBL/GenBank/DDBJ whole genome shotgun (WGS) entry which is preliminary data.</text>
</comment>
<sequence>MGVGLARDGGVSGNGSFADTPLSQASQLPQLTGVACLIEAHKKARLIIDQPGFLVFEKTYFFKP</sequence>
<gene>
    <name evidence="2" type="ORF">FEM54_01250</name>
</gene>
<name>A0ABY2UC52_9PSED</name>
<evidence type="ECO:0000313" key="3">
    <source>
        <dbReference type="Proteomes" id="UP000304941"/>
    </source>
</evidence>
<protein>
    <submittedName>
        <fullName evidence="2">Uncharacterized protein</fullName>
    </submittedName>
</protein>
<feature type="region of interest" description="Disordered" evidence="1">
    <location>
        <begin position="1"/>
        <end position="22"/>
    </location>
</feature>
<evidence type="ECO:0000256" key="1">
    <source>
        <dbReference type="SAM" id="MobiDB-lite"/>
    </source>
</evidence>
<dbReference type="Proteomes" id="UP000304941">
    <property type="component" value="Unassembled WGS sequence"/>
</dbReference>
<keyword evidence="3" id="KW-1185">Reference proteome</keyword>
<dbReference type="EMBL" id="VBVZ01000008">
    <property type="protein sequence ID" value="TLG94026.1"/>
    <property type="molecule type" value="Genomic_DNA"/>
</dbReference>
<accession>A0ABY2UC52</accession>